<organism evidence="3 4">
    <name type="scientific">Craurococcus roseus</name>
    <dbReference type="NCBI Taxonomy" id="77585"/>
    <lineage>
        <taxon>Bacteria</taxon>
        <taxon>Pseudomonadati</taxon>
        <taxon>Pseudomonadota</taxon>
        <taxon>Alphaproteobacteria</taxon>
        <taxon>Acetobacterales</taxon>
        <taxon>Acetobacteraceae</taxon>
        <taxon>Craurococcus</taxon>
    </lineage>
</organism>
<dbReference type="Pfam" id="PF01471">
    <property type="entry name" value="PG_binding_1"/>
    <property type="match status" value="1"/>
</dbReference>
<dbReference type="EMBL" id="BAAAFZ010000007">
    <property type="protein sequence ID" value="GAA0569574.1"/>
    <property type="molecule type" value="Genomic_DNA"/>
</dbReference>
<comment type="caution">
    <text evidence="3">The sequence shown here is derived from an EMBL/GenBank/DDBJ whole genome shotgun (WGS) entry which is preliminary data.</text>
</comment>
<proteinExistence type="predicted"/>
<evidence type="ECO:0000259" key="1">
    <source>
        <dbReference type="Pfam" id="PF01471"/>
    </source>
</evidence>
<dbReference type="InterPro" id="IPR009045">
    <property type="entry name" value="Zn_M74/Hedgehog-like"/>
</dbReference>
<dbReference type="InterPro" id="IPR039561">
    <property type="entry name" value="Peptidase_M15C"/>
</dbReference>
<evidence type="ECO:0000313" key="3">
    <source>
        <dbReference type="EMBL" id="GAA0569574.1"/>
    </source>
</evidence>
<feature type="domain" description="Peptidoglycan binding-like" evidence="1">
    <location>
        <begin position="203"/>
        <end position="259"/>
    </location>
</feature>
<dbReference type="InterPro" id="IPR002477">
    <property type="entry name" value="Peptidoglycan-bd-like"/>
</dbReference>
<dbReference type="Proteomes" id="UP001501588">
    <property type="component" value="Unassembled WGS sequence"/>
</dbReference>
<protein>
    <recommendedName>
        <fullName evidence="5">Peptidoglycan-binding protein</fullName>
    </recommendedName>
</protein>
<sequence length="271" mass="29039">MSQWTDTVRLDASRVNLNGDLRGARNSTMLSILGNPRGSYSQDCQEPTNQRVAGLLVSEDVGPFRVRGLRPAVAALRAIFADVKAADRDIHDRLGTAGMLCCRFVRGSTSAISNHSWGCAIDLTIDRVLDRRGDDRAQMGLLQIHKHFNRHKFFWGAAFPTEDAMHFEASDQLVREWQASGQLGAGAGAPPSVADSLLEFGDRGAEVMALQQMLSKALGIALTADGVFGAQTRAAVVDFQSRHGLSADGVVGPKTMAVLRGDVPGLGQKAA</sequence>
<keyword evidence="4" id="KW-1185">Reference proteome</keyword>
<evidence type="ECO:0008006" key="5">
    <source>
        <dbReference type="Google" id="ProtNLM"/>
    </source>
</evidence>
<name>A0ABP3PS56_9PROT</name>
<dbReference type="Pfam" id="PF13539">
    <property type="entry name" value="Peptidase_M15_4"/>
    <property type="match status" value="1"/>
</dbReference>
<dbReference type="InterPro" id="IPR036366">
    <property type="entry name" value="PGBDSf"/>
</dbReference>
<dbReference type="Gene3D" id="3.30.1380.10">
    <property type="match status" value="1"/>
</dbReference>
<dbReference type="InterPro" id="IPR036365">
    <property type="entry name" value="PGBD-like_sf"/>
</dbReference>
<accession>A0ABP3PS56</accession>
<evidence type="ECO:0000259" key="2">
    <source>
        <dbReference type="Pfam" id="PF13539"/>
    </source>
</evidence>
<feature type="domain" description="Peptidase M15C" evidence="2">
    <location>
        <begin position="107"/>
        <end position="168"/>
    </location>
</feature>
<evidence type="ECO:0000313" key="4">
    <source>
        <dbReference type="Proteomes" id="UP001501588"/>
    </source>
</evidence>
<dbReference type="SUPFAM" id="SSF47090">
    <property type="entry name" value="PGBD-like"/>
    <property type="match status" value="1"/>
</dbReference>
<dbReference type="RefSeq" id="WP_343893564.1">
    <property type="nucleotide sequence ID" value="NZ_BAAAFZ010000007.1"/>
</dbReference>
<reference evidence="4" key="1">
    <citation type="journal article" date="2019" name="Int. J. Syst. Evol. Microbiol.">
        <title>The Global Catalogue of Microorganisms (GCM) 10K type strain sequencing project: providing services to taxonomists for standard genome sequencing and annotation.</title>
        <authorList>
            <consortium name="The Broad Institute Genomics Platform"/>
            <consortium name="The Broad Institute Genome Sequencing Center for Infectious Disease"/>
            <person name="Wu L."/>
            <person name="Ma J."/>
        </authorList>
    </citation>
    <scope>NUCLEOTIDE SEQUENCE [LARGE SCALE GENOMIC DNA]</scope>
    <source>
        <strain evidence="4">JCM 9933</strain>
    </source>
</reference>
<gene>
    <name evidence="3" type="ORF">GCM10009416_05030</name>
</gene>
<dbReference type="SUPFAM" id="SSF55166">
    <property type="entry name" value="Hedgehog/DD-peptidase"/>
    <property type="match status" value="1"/>
</dbReference>
<dbReference type="Gene3D" id="1.10.101.10">
    <property type="entry name" value="PGBD-like superfamily/PGBD"/>
    <property type="match status" value="1"/>
</dbReference>